<dbReference type="Pfam" id="PF00326">
    <property type="entry name" value="Peptidase_S9"/>
    <property type="match status" value="1"/>
</dbReference>
<dbReference type="EMBL" id="JAGSPA010000003">
    <property type="protein sequence ID" value="MBV7257456.1"/>
    <property type="molecule type" value="Genomic_DNA"/>
</dbReference>
<proteinExistence type="predicted"/>
<gene>
    <name evidence="3" type="ORF">KCG44_11730</name>
</gene>
<evidence type="ECO:0000259" key="2">
    <source>
        <dbReference type="Pfam" id="PF00326"/>
    </source>
</evidence>
<organism evidence="3 4">
    <name type="scientific">Pacificimonas pallii</name>
    <dbReference type="NCBI Taxonomy" id="2827236"/>
    <lineage>
        <taxon>Bacteria</taxon>
        <taxon>Pseudomonadati</taxon>
        <taxon>Pseudomonadota</taxon>
        <taxon>Alphaproteobacteria</taxon>
        <taxon>Sphingomonadales</taxon>
        <taxon>Sphingosinicellaceae</taxon>
        <taxon>Pacificimonas</taxon>
    </lineage>
</organism>
<keyword evidence="4" id="KW-1185">Reference proteome</keyword>
<evidence type="ECO:0000256" key="1">
    <source>
        <dbReference type="ARBA" id="ARBA00022801"/>
    </source>
</evidence>
<dbReference type="PANTHER" id="PTHR42776">
    <property type="entry name" value="SERINE PEPTIDASE S9 FAMILY MEMBER"/>
    <property type="match status" value="1"/>
</dbReference>
<comment type="caution">
    <text evidence="3">The sequence shown here is derived from an EMBL/GenBank/DDBJ whole genome shotgun (WGS) entry which is preliminary data.</text>
</comment>
<accession>A0ABS6SHR4</accession>
<evidence type="ECO:0000313" key="4">
    <source>
        <dbReference type="Proteomes" id="UP000722336"/>
    </source>
</evidence>
<feature type="domain" description="Peptidase S9 prolyl oligopeptidase catalytic" evidence="2">
    <location>
        <begin position="431"/>
        <end position="641"/>
    </location>
</feature>
<dbReference type="RefSeq" id="WP_218446262.1">
    <property type="nucleotide sequence ID" value="NZ_JAGSPA010000003.1"/>
</dbReference>
<name>A0ABS6SHR4_9SPHN</name>
<dbReference type="PANTHER" id="PTHR42776:SF27">
    <property type="entry name" value="DIPEPTIDYL PEPTIDASE FAMILY MEMBER 6"/>
    <property type="match status" value="1"/>
</dbReference>
<reference evidence="3 4" key="1">
    <citation type="submission" date="2021-04" db="EMBL/GenBank/DDBJ databases">
        <authorList>
            <person name="Pira H."/>
            <person name="Risdian C."/>
            <person name="Wink J."/>
        </authorList>
    </citation>
    <scope>NUCLEOTIDE SEQUENCE [LARGE SCALE GENOMIC DNA]</scope>
    <source>
        <strain evidence="3 4">WHA3</strain>
    </source>
</reference>
<keyword evidence="1" id="KW-0378">Hydrolase</keyword>
<evidence type="ECO:0000313" key="3">
    <source>
        <dbReference type="EMBL" id="MBV7257456.1"/>
    </source>
</evidence>
<protein>
    <submittedName>
        <fullName evidence="3">S9 family peptidase</fullName>
    </submittedName>
</protein>
<dbReference type="InterPro" id="IPR001375">
    <property type="entry name" value="Peptidase_S9_cat"/>
</dbReference>
<dbReference type="Proteomes" id="UP000722336">
    <property type="component" value="Unassembled WGS sequence"/>
</dbReference>
<sequence length="645" mass="69984">MTKSLTAIAGVYAVLMVGGAGGAAAQERRTEGQLVIEGVPEIPAELAQQVQRYRNVRSHAFRDFLPDGSMLISTRFGETSQVHRLTAPMGVRSQLTFYNEPVRGITANPAGQSYVFSRDSGGDEFFQLFTHDLATGTVMGFTTPGERNSFAVWSDDGAKIAYNVARASEPDWKINVVQKAAGQDTEAVPQTLYAGEGANYPLDWSADGKTLLVQRYVSNSKSHLYLVEEEGEAREILADENNAYSGGDILSDGSILIVTDREADMVNLVQVKPDGSVINLTAPVLWDVSGYAVSPDETRIALTINEGGLGSIRMLDLETGMISAGPELPAGIASGLGWHPDGEQLGFTFNAATSPSDAWVWNVRSGELTRWTKAELGGLSEERFVEPELIAYPNKDDMQIPAFVYRPKGAGPHPVLISIHGGPASQARPGFSSTRQYLASELGIAVIRPNVRGSTGYGQNYMNADNGLLRKKSVEDIGALLDWIETQDDLDASRVVVSGGSYGGYMVLASMVDYGERLAGGIDMVGISDFRTFLQNTKGYRRDLRRVEYGDERDPDIAAFFDRISPLKNADKITKPLFILQGANDPRVPASEAEQILAAVKSQGTKAWFVMAMDEGHGFRKKANQDYRLAAETLFLRDVLGLGAK</sequence>